<feature type="binding site" evidence="9">
    <location>
        <position position="193"/>
    </location>
    <ligand>
        <name>alpha-D-glucose 1-phosphate</name>
        <dbReference type="ChEBI" id="CHEBI:58601"/>
    </ligand>
</feature>
<dbReference type="Pfam" id="PF24894">
    <property type="entry name" value="Hexapep_GlmU"/>
    <property type="match status" value="1"/>
</dbReference>
<dbReference type="InterPro" id="IPR005836">
    <property type="entry name" value="ADP_Glu_pyroP_CS"/>
</dbReference>
<organism evidence="12 13">
    <name type="scientific">Irregularibacter muris</name>
    <dbReference type="NCBI Taxonomy" id="1796619"/>
    <lineage>
        <taxon>Bacteria</taxon>
        <taxon>Bacillati</taxon>
        <taxon>Bacillota</taxon>
        <taxon>Clostridia</taxon>
        <taxon>Eubacteriales</taxon>
        <taxon>Eubacteriaceae</taxon>
        <taxon>Irregularibacter</taxon>
    </lineage>
</organism>
<keyword evidence="8 9" id="KW-0119">Carbohydrate metabolism</keyword>
<sequence length="372" mass="42116">MRKQKKEIVAMLLAGGQGTRLSPLTTQLAKPAVPFGGKYRIIDFTLSNCTNSDIDTIGILTQYQPLELNAHIGNGSHWDLDRKNGGLHILSPYVGAKGGRWFKGTANAIYENMHFIDSYDAEYVLILSGDHIYKMDYSLMLKEHKEKKAHATIAVIEVPWQEAQRFGTMHVDEDNKIYDFQEKSPDSKSNLASMGIYIFNWKKLKKVLSEDERDKNSNHDFGKDIIPKMIAQDLNLYAYTFRGYWRDVGTVESLWQTNMDLLRDDNELNLYDSNWKIYSVNPNTQPHYIGKEGKVKGSLLNEGCIIEGEVVNSVLFPGVYVGHHARVEDSVILPNAIIEDHALVKKAIVMEDRVVKAGLQIGKNNKEKIAVV</sequence>
<dbReference type="InterPro" id="IPR029044">
    <property type="entry name" value="Nucleotide-diphossugar_trans"/>
</dbReference>
<dbReference type="PROSITE" id="PS00810">
    <property type="entry name" value="ADP_GLC_PYROPHOSPH_3"/>
    <property type="match status" value="1"/>
</dbReference>
<keyword evidence="13" id="KW-1185">Reference proteome</keyword>
<evidence type="ECO:0000259" key="11">
    <source>
        <dbReference type="Pfam" id="PF24894"/>
    </source>
</evidence>
<dbReference type="PROSITE" id="PS00808">
    <property type="entry name" value="ADP_GLC_PYROPHOSPH_1"/>
    <property type="match status" value="1"/>
</dbReference>
<name>A0AAE3HEC1_9FIRM</name>
<proteinExistence type="inferred from homology"/>
<feature type="site" description="Could play a key role in the communication between the regulatory and the substrate sites" evidence="9">
    <location>
        <position position="62"/>
    </location>
</feature>
<dbReference type="GO" id="GO:0005978">
    <property type="term" value="P:glycogen biosynthetic process"/>
    <property type="evidence" value="ECO:0007669"/>
    <property type="project" value="UniProtKB-UniRule"/>
</dbReference>
<keyword evidence="5 9" id="KW-0547">Nucleotide-binding</keyword>
<dbReference type="Gene3D" id="3.90.550.10">
    <property type="entry name" value="Spore Coat Polysaccharide Biosynthesis Protein SpsA, Chain A"/>
    <property type="match status" value="1"/>
</dbReference>
<dbReference type="SUPFAM" id="SSF53448">
    <property type="entry name" value="Nucleotide-diphospho-sugar transferases"/>
    <property type="match status" value="1"/>
</dbReference>
<protein>
    <recommendedName>
        <fullName evidence="9">Glucose-1-phosphate adenylyltransferase</fullName>
        <ecNumber evidence="9">2.7.7.27</ecNumber>
    </recommendedName>
    <alternativeName>
        <fullName evidence="9">ADP-glucose pyrophosphorylase</fullName>
        <shortName evidence="9">ADPGlc PPase</shortName>
    </alternativeName>
    <alternativeName>
        <fullName evidence="9">ADP-glucose synthase</fullName>
    </alternativeName>
</protein>
<dbReference type="CDD" id="cd04651">
    <property type="entry name" value="LbH_G1P_AT_C"/>
    <property type="match status" value="1"/>
</dbReference>
<comment type="function">
    <text evidence="9">Involved in the biosynthesis of ADP-glucose, a building block required for the elongation reactions to produce glycogen. Catalyzes the reaction between ATP and alpha-D-glucose 1-phosphate (G1P) to produce pyrophosphate and ADP-Glc.</text>
</comment>
<dbReference type="PROSITE" id="PS00809">
    <property type="entry name" value="ADP_GLC_PYROPHOSPH_2"/>
    <property type="match status" value="1"/>
</dbReference>
<comment type="caution">
    <text evidence="9">Lacks conserved residue(s) required for the propagation of feature annotation.</text>
</comment>
<dbReference type="PANTHER" id="PTHR43523">
    <property type="entry name" value="GLUCOSE-1-PHOSPHATE ADENYLYLTRANSFERASE-RELATED"/>
    <property type="match status" value="1"/>
</dbReference>
<feature type="domain" description="Glucose-1-phosphate adenylyltransferase/Bifunctional protein GlmU-like C-terminal hexapeptide" evidence="11">
    <location>
        <begin position="290"/>
        <end position="367"/>
    </location>
</feature>
<dbReference type="InterPro" id="IPR011831">
    <property type="entry name" value="ADP-Glc_PPase"/>
</dbReference>
<evidence type="ECO:0000256" key="9">
    <source>
        <dbReference type="HAMAP-Rule" id="MF_00624"/>
    </source>
</evidence>
<dbReference type="Gene3D" id="2.160.10.10">
    <property type="entry name" value="Hexapeptide repeat proteins"/>
    <property type="match status" value="1"/>
</dbReference>
<dbReference type="CDD" id="cd02508">
    <property type="entry name" value="ADP_Glucose_PP"/>
    <property type="match status" value="1"/>
</dbReference>
<keyword evidence="2 9" id="KW-0321">Glycogen metabolism</keyword>
<dbReference type="PANTHER" id="PTHR43523:SF2">
    <property type="entry name" value="GLUCOSE-1-PHOSPHATE ADENYLYLTRANSFERASE"/>
    <property type="match status" value="1"/>
</dbReference>
<dbReference type="NCBIfam" id="TIGR02091">
    <property type="entry name" value="glgC"/>
    <property type="match status" value="1"/>
</dbReference>
<comment type="catalytic activity">
    <reaction evidence="9">
        <text>alpha-D-glucose 1-phosphate + ATP + H(+) = ADP-alpha-D-glucose + diphosphate</text>
        <dbReference type="Rhea" id="RHEA:12120"/>
        <dbReference type="ChEBI" id="CHEBI:15378"/>
        <dbReference type="ChEBI" id="CHEBI:30616"/>
        <dbReference type="ChEBI" id="CHEBI:33019"/>
        <dbReference type="ChEBI" id="CHEBI:57498"/>
        <dbReference type="ChEBI" id="CHEBI:58601"/>
        <dbReference type="EC" id="2.7.7.27"/>
    </reaction>
</comment>
<dbReference type="NCBIfam" id="NF003670">
    <property type="entry name" value="PRK05293.1"/>
    <property type="match status" value="1"/>
</dbReference>
<comment type="subunit">
    <text evidence="9">Homotetramer.</text>
</comment>
<accession>A0AAE3HEC1</accession>
<evidence type="ECO:0000256" key="3">
    <source>
        <dbReference type="ARBA" id="ARBA00022679"/>
    </source>
</evidence>
<dbReference type="EMBL" id="JANKAS010000006">
    <property type="protein sequence ID" value="MCR1898971.1"/>
    <property type="molecule type" value="Genomic_DNA"/>
</dbReference>
<evidence type="ECO:0000256" key="5">
    <source>
        <dbReference type="ARBA" id="ARBA00022741"/>
    </source>
</evidence>
<comment type="caution">
    <text evidence="12">The sequence shown here is derived from an EMBL/GenBank/DDBJ whole genome shotgun (WGS) entry which is preliminary data.</text>
</comment>
<dbReference type="Pfam" id="PF00483">
    <property type="entry name" value="NTP_transferase"/>
    <property type="match status" value="1"/>
</dbReference>
<comment type="pathway">
    <text evidence="9">Glycan biosynthesis; glycogen biosynthesis.</text>
</comment>
<dbReference type="GO" id="GO:0005524">
    <property type="term" value="F:ATP binding"/>
    <property type="evidence" value="ECO:0007669"/>
    <property type="project" value="UniProtKB-KW"/>
</dbReference>
<comment type="similarity">
    <text evidence="1 9">Belongs to the bacterial/plant glucose-1-phosphate adenylyltransferase family.</text>
</comment>
<feature type="binding site" evidence="9">
    <location>
        <begin position="182"/>
        <end position="183"/>
    </location>
    <ligand>
        <name>alpha-D-glucose 1-phosphate</name>
        <dbReference type="ChEBI" id="CHEBI:58601"/>
    </ligand>
</feature>
<dbReference type="InterPro" id="IPR005835">
    <property type="entry name" value="NTP_transferase_dom"/>
</dbReference>
<dbReference type="RefSeq" id="WP_257530836.1">
    <property type="nucleotide sequence ID" value="NZ_JANKAS010000006.1"/>
</dbReference>
<keyword evidence="3 9" id="KW-0808">Transferase</keyword>
<gene>
    <name evidence="9" type="primary">glgC</name>
    <name evidence="12" type="ORF">NSA47_08235</name>
</gene>
<dbReference type="AlphaFoldDB" id="A0AAE3HEC1"/>
<evidence type="ECO:0000256" key="2">
    <source>
        <dbReference type="ARBA" id="ARBA00022600"/>
    </source>
</evidence>
<evidence type="ECO:0000256" key="1">
    <source>
        <dbReference type="ARBA" id="ARBA00010443"/>
    </source>
</evidence>
<feature type="binding site" evidence="9">
    <location>
        <position position="167"/>
    </location>
    <ligand>
        <name>alpha-D-glucose 1-phosphate</name>
        <dbReference type="ChEBI" id="CHEBI:58601"/>
    </ligand>
</feature>
<dbReference type="Proteomes" id="UP001205748">
    <property type="component" value="Unassembled WGS sequence"/>
</dbReference>
<dbReference type="GO" id="GO:0008878">
    <property type="term" value="F:glucose-1-phosphate adenylyltransferase activity"/>
    <property type="evidence" value="ECO:0007669"/>
    <property type="project" value="UniProtKB-UniRule"/>
</dbReference>
<dbReference type="SUPFAM" id="SSF51161">
    <property type="entry name" value="Trimeric LpxA-like enzymes"/>
    <property type="match status" value="1"/>
</dbReference>
<dbReference type="InterPro" id="IPR011004">
    <property type="entry name" value="Trimer_LpxA-like_sf"/>
</dbReference>
<evidence type="ECO:0000256" key="7">
    <source>
        <dbReference type="ARBA" id="ARBA00023056"/>
    </source>
</evidence>
<evidence type="ECO:0000256" key="8">
    <source>
        <dbReference type="ARBA" id="ARBA00023277"/>
    </source>
</evidence>
<dbReference type="InterPro" id="IPR023049">
    <property type="entry name" value="GlgC_bac"/>
</dbReference>
<dbReference type="InterPro" id="IPR056818">
    <property type="entry name" value="GlmU/GlgC-like_hexapep"/>
</dbReference>
<evidence type="ECO:0000259" key="10">
    <source>
        <dbReference type="Pfam" id="PF00483"/>
    </source>
</evidence>
<evidence type="ECO:0000313" key="12">
    <source>
        <dbReference type="EMBL" id="MCR1898971.1"/>
    </source>
</evidence>
<evidence type="ECO:0000256" key="6">
    <source>
        <dbReference type="ARBA" id="ARBA00022840"/>
    </source>
</evidence>
<keyword evidence="7 9" id="KW-0320">Glycogen biosynthesis</keyword>
<dbReference type="HAMAP" id="MF_00624">
    <property type="entry name" value="GlgC"/>
    <property type="match status" value="1"/>
</dbReference>
<keyword evidence="6 9" id="KW-0067">ATP-binding</keyword>
<feature type="site" description="Could play a key role in the communication between the regulatory and the substrate sites" evidence="9">
    <location>
        <position position="101"/>
    </location>
</feature>
<dbReference type="EC" id="2.7.7.27" evidence="9"/>
<reference evidence="12" key="1">
    <citation type="submission" date="2022-07" db="EMBL/GenBank/DDBJ databases">
        <title>Enhanced cultured diversity of the mouse gut microbiota enables custom-made synthetic communities.</title>
        <authorList>
            <person name="Afrizal A."/>
        </authorList>
    </citation>
    <scope>NUCLEOTIDE SEQUENCE</scope>
    <source>
        <strain evidence="12">DSM 28593</strain>
    </source>
</reference>
<feature type="domain" description="Nucleotidyl transferase" evidence="10">
    <location>
        <begin position="10"/>
        <end position="262"/>
    </location>
</feature>
<evidence type="ECO:0000256" key="4">
    <source>
        <dbReference type="ARBA" id="ARBA00022695"/>
    </source>
</evidence>
<evidence type="ECO:0000313" key="13">
    <source>
        <dbReference type="Proteomes" id="UP001205748"/>
    </source>
</evidence>
<keyword evidence="4 9" id="KW-0548">Nucleotidyltransferase</keyword>